<keyword evidence="2 8" id="KW-1277">Toxin-antitoxin system</keyword>
<dbReference type="Gene3D" id="3.40.50.1010">
    <property type="entry name" value="5'-nuclease"/>
    <property type="match status" value="1"/>
</dbReference>
<dbReference type="HAMAP" id="MF_00265">
    <property type="entry name" value="VapC_Nob1"/>
    <property type="match status" value="1"/>
</dbReference>
<reference evidence="11" key="1">
    <citation type="journal article" date="2019" name="Int. J. Syst. Evol. Microbiol.">
        <title>The Global Catalogue of Microorganisms (GCM) 10K type strain sequencing project: providing services to taxonomists for standard genome sequencing and annotation.</title>
        <authorList>
            <consortium name="The Broad Institute Genomics Platform"/>
            <consortium name="The Broad Institute Genome Sequencing Center for Infectious Disease"/>
            <person name="Wu L."/>
            <person name="Ma J."/>
        </authorList>
    </citation>
    <scope>NUCLEOTIDE SEQUENCE [LARGE SCALE GENOMIC DNA]</scope>
    <source>
        <strain evidence="11">CGMCC 1.12121</strain>
    </source>
</reference>
<dbReference type="CDD" id="cd18748">
    <property type="entry name" value="PIN_VapC4-5_FitB-like"/>
    <property type="match status" value="1"/>
</dbReference>
<organism evidence="10 11">
    <name type="scientific">Chromohalobacter sarecensis</name>
    <dbReference type="NCBI Taxonomy" id="245294"/>
    <lineage>
        <taxon>Bacteria</taxon>
        <taxon>Pseudomonadati</taxon>
        <taxon>Pseudomonadota</taxon>
        <taxon>Gammaproteobacteria</taxon>
        <taxon>Oceanospirillales</taxon>
        <taxon>Halomonadaceae</taxon>
        <taxon>Chromohalobacter</taxon>
    </lineage>
</organism>
<comment type="cofactor">
    <cofactor evidence="1 8">
        <name>Mg(2+)</name>
        <dbReference type="ChEBI" id="CHEBI:18420"/>
    </cofactor>
</comment>
<keyword evidence="8" id="KW-0800">Toxin</keyword>
<accession>A0ABV9CXM8</accession>
<name>A0ABV9CXM8_9GAMM</name>
<dbReference type="InterPro" id="IPR022907">
    <property type="entry name" value="VapC_family"/>
</dbReference>
<comment type="similarity">
    <text evidence="7 8">Belongs to the PINc/VapC protein family.</text>
</comment>
<comment type="caution">
    <text evidence="10">The sequence shown here is derived from an EMBL/GenBank/DDBJ whole genome shotgun (WGS) entry which is preliminary data.</text>
</comment>
<evidence type="ECO:0000256" key="1">
    <source>
        <dbReference type="ARBA" id="ARBA00001946"/>
    </source>
</evidence>
<dbReference type="RefSeq" id="WP_246974885.1">
    <property type="nucleotide sequence ID" value="NZ_JAKGAN010000006.1"/>
</dbReference>
<dbReference type="Pfam" id="PF01850">
    <property type="entry name" value="PIN"/>
    <property type="match status" value="1"/>
</dbReference>
<comment type="function">
    <text evidence="8">Toxic component of a toxin-antitoxin (TA) system. An RNase.</text>
</comment>
<dbReference type="InterPro" id="IPR050556">
    <property type="entry name" value="Type_II_TA_system_RNase"/>
</dbReference>
<keyword evidence="11" id="KW-1185">Reference proteome</keyword>
<dbReference type="InterPro" id="IPR002716">
    <property type="entry name" value="PIN_dom"/>
</dbReference>
<evidence type="ECO:0000256" key="5">
    <source>
        <dbReference type="ARBA" id="ARBA00022801"/>
    </source>
</evidence>
<protein>
    <recommendedName>
        <fullName evidence="8">Ribonuclease VapC</fullName>
        <shortName evidence="8">RNase VapC</shortName>
        <ecNumber evidence="8">3.1.-.-</ecNumber>
    </recommendedName>
    <alternativeName>
        <fullName evidence="8">Toxin VapC</fullName>
    </alternativeName>
</protein>
<keyword evidence="4 8" id="KW-0479">Metal-binding</keyword>
<proteinExistence type="inferred from homology"/>
<evidence type="ECO:0000256" key="4">
    <source>
        <dbReference type="ARBA" id="ARBA00022723"/>
    </source>
</evidence>
<feature type="binding site" evidence="8">
    <location>
        <position position="100"/>
    </location>
    <ligand>
        <name>Mg(2+)</name>
        <dbReference type="ChEBI" id="CHEBI:18420"/>
    </ligand>
</feature>
<dbReference type="PANTHER" id="PTHR33653:SF1">
    <property type="entry name" value="RIBONUCLEASE VAPC2"/>
    <property type="match status" value="1"/>
</dbReference>
<dbReference type="PANTHER" id="PTHR33653">
    <property type="entry name" value="RIBONUCLEASE VAPC2"/>
    <property type="match status" value="1"/>
</dbReference>
<evidence type="ECO:0000256" key="7">
    <source>
        <dbReference type="ARBA" id="ARBA00038093"/>
    </source>
</evidence>
<evidence type="ECO:0000256" key="6">
    <source>
        <dbReference type="ARBA" id="ARBA00022842"/>
    </source>
</evidence>
<feature type="binding site" evidence="8">
    <location>
        <position position="9"/>
    </location>
    <ligand>
        <name>Mg(2+)</name>
        <dbReference type="ChEBI" id="CHEBI:18420"/>
    </ligand>
</feature>
<dbReference type="InterPro" id="IPR029060">
    <property type="entry name" value="PIN-like_dom_sf"/>
</dbReference>
<dbReference type="EC" id="3.1.-.-" evidence="8"/>
<evidence type="ECO:0000259" key="9">
    <source>
        <dbReference type="Pfam" id="PF01850"/>
    </source>
</evidence>
<keyword evidence="3 8" id="KW-0540">Nuclease</keyword>
<evidence type="ECO:0000313" key="11">
    <source>
        <dbReference type="Proteomes" id="UP001596030"/>
    </source>
</evidence>
<evidence type="ECO:0000256" key="8">
    <source>
        <dbReference type="HAMAP-Rule" id="MF_00265"/>
    </source>
</evidence>
<sequence>MSTAGYLLDTNIVSALVRDPQGRVAQRIAEEGESAIATSSIVAAELRFGARKRDSERLTRQVEILLEALNVLPFEPPADRHYAQIRWQLERAGTPIGPNDVLIAAQALAEQRIMVTANVGEFSRVDGLCVENWL</sequence>
<feature type="domain" description="PIN" evidence="9">
    <location>
        <begin position="6"/>
        <end position="127"/>
    </location>
</feature>
<keyword evidence="6 8" id="KW-0460">Magnesium</keyword>
<dbReference type="SUPFAM" id="SSF88723">
    <property type="entry name" value="PIN domain-like"/>
    <property type="match status" value="1"/>
</dbReference>
<keyword evidence="5 8" id="KW-0378">Hydrolase</keyword>
<evidence type="ECO:0000256" key="2">
    <source>
        <dbReference type="ARBA" id="ARBA00022649"/>
    </source>
</evidence>
<dbReference type="EMBL" id="JBHSEU010000004">
    <property type="protein sequence ID" value="MFC4537472.1"/>
    <property type="molecule type" value="Genomic_DNA"/>
</dbReference>
<evidence type="ECO:0000313" key="10">
    <source>
        <dbReference type="EMBL" id="MFC4537472.1"/>
    </source>
</evidence>
<gene>
    <name evidence="8" type="primary">vapC</name>
    <name evidence="10" type="ORF">ACFO0U_01580</name>
</gene>
<dbReference type="Proteomes" id="UP001596030">
    <property type="component" value="Unassembled WGS sequence"/>
</dbReference>
<evidence type="ECO:0000256" key="3">
    <source>
        <dbReference type="ARBA" id="ARBA00022722"/>
    </source>
</evidence>